<feature type="domain" description="Glycosyltransferase 2-like" evidence="1">
    <location>
        <begin position="7"/>
        <end position="134"/>
    </location>
</feature>
<evidence type="ECO:0000313" key="3">
    <source>
        <dbReference type="Proteomes" id="UP000593765"/>
    </source>
</evidence>
<organism evidence="2 3">
    <name type="scientific">Humisphaera borealis</name>
    <dbReference type="NCBI Taxonomy" id="2807512"/>
    <lineage>
        <taxon>Bacteria</taxon>
        <taxon>Pseudomonadati</taxon>
        <taxon>Planctomycetota</taxon>
        <taxon>Phycisphaerae</taxon>
        <taxon>Tepidisphaerales</taxon>
        <taxon>Tepidisphaeraceae</taxon>
        <taxon>Humisphaera</taxon>
    </lineage>
</organism>
<proteinExistence type="predicted"/>
<dbReference type="KEGG" id="hbs:IPV69_14635"/>
<dbReference type="EMBL" id="CP063458">
    <property type="protein sequence ID" value="QOV87525.1"/>
    <property type="molecule type" value="Genomic_DNA"/>
</dbReference>
<accession>A0A7M2WPS5</accession>
<dbReference type="InterPro" id="IPR050834">
    <property type="entry name" value="Glycosyltransf_2"/>
</dbReference>
<dbReference type="RefSeq" id="WP_206290430.1">
    <property type="nucleotide sequence ID" value="NZ_CP063458.1"/>
</dbReference>
<dbReference type="CDD" id="cd06433">
    <property type="entry name" value="GT_2_WfgS_like"/>
    <property type="match status" value="1"/>
</dbReference>
<dbReference type="SUPFAM" id="SSF53448">
    <property type="entry name" value="Nucleotide-diphospho-sugar transferases"/>
    <property type="match status" value="1"/>
</dbReference>
<evidence type="ECO:0000259" key="1">
    <source>
        <dbReference type="Pfam" id="PF00535"/>
    </source>
</evidence>
<keyword evidence="3" id="KW-1185">Reference proteome</keyword>
<dbReference type="Pfam" id="PF00535">
    <property type="entry name" value="Glycos_transf_2"/>
    <property type="match status" value="1"/>
</dbReference>
<dbReference type="AlphaFoldDB" id="A0A7M2WPS5"/>
<protein>
    <submittedName>
        <fullName evidence="2">Glycosyltransferase</fullName>
    </submittedName>
</protein>
<name>A0A7M2WPS5_9BACT</name>
<dbReference type="Gene3D" id="3.90.550.10">
    <property type="entry name" value="Spore Coat Polysaccharide Biosynthesis Protein SpsA, Chain A"/>
    <property type="match status" value="1"/>
</dbReference>
<dbReference type="PANTHER" id="PTHR43685">
    <property type="entry name" value="GLYCOSYLTRANSFERASE"/>
    <property type="match status" value="1"/>
</dbReference>
<dbReference type="InterPro" id="IPR001173">
    <property type="entry name" value="Glyco_trans_2-like"/>
</dbReference>
<gene>
    <name evidence="2" type="ORF">IPV69_14635</name>
</gene>
<dbReference type="Proteomes" id="UP000593765">
    <property type="component" value="Chromosome"/>
</dbReference>
<reference evidence="2 3" key="1">
    <citation type="submission" date="2020-10" db="EMBL/GenBank/DDBJ databases">
        <title>Wide distribution of Phycisphaera-like planctomycetes from WD2101 soil group in peatlands and genome analysis of the first cultivated representative.</title>
        <authorList>
            <person name="Dedysh S.N."/>
            <person name="Beletsky A.V."/>
            <person name="Ivanova A."/>
            <person name="Kulichevskaya I.S."/>
            <person name="Suzina N.E."/>
            <person name="Philippov D.A."/>
            <person name="Rakitin A.L."/>
            <person name="Mardanov A.V."/>
            <person name="Ravin N.V."/>
        </authorList>
    </citation>
    <scope>NUCLEOTIDE SEQUENCE [LARGE SCALE GENOMIC DNA]</scope>
    <source>
        <strain evidence="2 3">M1803</strain>
    </source>
</reference>
<dbReference type="InterPro" id="IPR029044">
    <property type="entry name" value="Nucleotide-diphossugar_trans"/>
</dbReference>
<evidence type="ECO:0000313" key="2">
    <source>
        <dbReference type="EMBL" id="QOV87525.1"/>
    </source>
</evidence>
<sequence>MQYPKISIVTPSYNQAAYVPWTVRSVLLQRYPNLEYIVMDGGSKDNTVEVLKPYVDRLAHFQSERDKGQSDAIKRGFDRCSGEIMAYLNSDDMLAPGALHYVADFFARNPDVDAVYSHRLTVDGHNLAKWYWILPEHSNWYQMRWDLIPQESCFWRRRYFDKCGNVDDSLRFAIDYDLFTRYMQAGAKFVRVNRFLGVFREHEEAKTSQLMNTVGASEINKVREKYGIKLGRTAPFVSARFYYAALRNGEAFAYKRKQLPGCLPGIRYDYNEAWGGLLDDPRLPPIAPSST</sequence>
<dbReference type="PANTHER" id="PTHR43685:SF2">
    <property type="entry name" value="GLYCOSYLTRANSFERASE 2-LIKE DOMAIN-CONTAINING PROTEIN"/>
    <property type="match status" value="1"/>
</dbReference>